<dbReference type="InterPro" id="IPR000674">
    <property type="entry name" value="Ald_Oxase/Xan_DH_a/b"/>
</dbReference>
<organism evidence="4 5">
    <name type="scientific">Bosea robiniae</name>
    <dbReference type="NCBI Taxonomy" id="1036780"/>
    <lineage>
        <taxon>Bacteria</taxon>
        <taxon>Pseudomonadati</taxon>
        <taxon>Pseudomonadota</taxon>
        <taxon>Alphaproteobacteria</taxon>
        <taxon>Hyphomicrobiales</taxon>
        <taxon>Boseaceae</taxon>
        <taxon>Bosea</taxon>
    </lineage>
</organism>
<protein>
    <submittedName>
        <fullName evidence="4">Carbon-monoxide dehydrogenase large subunit</fullName>
    </submittedName>
</protein>
<proteinExistence type="predicted"/>
<dbReference type="InterPro" id="IPR046867">
    <property type="entry name" value="AldOxase/xan_DH_MoCoBD2"/>
</dbReference>
<evidence type="ECO:0000256" key="2">
    <source>
        <dbReference type="ARBA" id="ARBA00023002"/>
    </source>
</evidence>
<gene>
    <name evidence="4" type="ORF">SAMN05421844_102444</name>
</gene>
<dbReference type="RefSeq" id="WP_091856505.1">
    <property type="nucleotide sequence ID" value="NZ_FNBZ01000002.1"/>
</dbReference>
<dbReference type="Pfam" id="PF02738">
    <property type="entry name" value="MoCoBD_1"/>
    <property type="match status" value="1"/>
</dbReference>
<evidence type="ECO:0000313" key="5">
    <source>
        <dbReference type="Proteomes" id="UP000199468"/>
    </source>
</evidence>
<accession>A0ABY0NQS1</accession>
<dbReference type="SUPFAM" id="SSF54665">
    <property type="entry name" value="CO dehydrogenase molybdoprotein N-domain-like"/>
    <property type="match status" value="1"/>
</dbReference>
<dbReference type="SMART" id="SM01008">
    <property type="entry name" value="Ald_Xan_dh_C"/>
    <property type="match status" value="1"/>
</dbReference>
<feature type="domain" description="Aldehyde oxidase/xanthine dehydrogenase a/b hammerhead" evidence="3">
    <location>
        <begin position="22"/>
        <end position="140"/>
    </location>
</feature>
<evidence type="ECO:0000256" key="1">
    <source>
        <dbReference type="ARBA" id="ARBA00022505"/>
    </source>
</evidence>
<keyword evidence="2" id="KW-0560">Oxidoreductase</keyword>
<keyword evidence="1" id="KW-0500">Molybdenum</keyword>
<dbReference type="InterPro" id="IPR008274">
    <property type="entry name" value="AldOxase/xan_DH_MoCoBD1"/>
</dbReference>
<dbReference type="PANTHER" id="PTHR11908:SF132">
    <property type="entry name" value="ALDEHYDE OXIDASE 1-RELATED"/>
    <property type="match status" value="1"/>
</dbReference>
<dbReference type="Gene3D" id="3.90.1170.50">
    <property type="entry name" value="Aldehyde oxidase/xanthine dehydrogenase, a/b hammerhead"/>
    <property type="match status" value="1"/>
</dbReference>
<dbReference type="Gene3D" id="3.30.365.10">
    <property type="entry name" value="Aldehyde oxidase/xanthine dehydrogenase, molybdopterin binding domain"/>
    <property type="match status" value="4"/>
</dbReference>
<name>A0ABY0NQS1_9HYPH</name>
<dbReference type="EMBL" id="FNBZ01000002">
    <property type="protein sequence ID" value="SDF94461.1"/>
    <property type="molecule type" value="Genomic_DNA"/>
</dbReference>
<reference evidence="4 5" key="1">
    <citation type="submission" date="2016-10" db="EMBL/GenBank/DDBJ databases">
        <authorList>
            <person name="Varghese N."/>
            <person name="Submissions S."/>
        </authorList>
    </citation>
    <scope>NUCLEOTIDE SEQUENCE [LARGE SCALE GENOMIC DNA]</scope>
    <source>
        <strain evidence="4 5">DSM 26672</strain>
    </source>
</reference>
<dbReference type="InterPro" id="IPR016208">
    <property type="entry name" value="Ald_Oxase/xanthine_DH-like"/>
</dbReference>
<keyword evidence="5" id="KW-1185">Reference proteome</keyword>
<sequence>MRPMKFGFGQPVRRVEDQRLTTGAGRYTDDIAAEGALHAFVLRSPYAHARFAVADVETAGKMKGVKLILTGADVSGYGDLPCKGHVKTTSGEMSESLPVPVLPTDTVRHVGEAVAFIVAETLAQARDAAEAIAIDWDPLPAVTGIAEALEKGAPQVWPDRKGNVAFEAEQGDRAKTEKAFAKAARTVSLTVVNNRLASNYMETRACIAEYDKADKRWTLTLGSQGSHGMRDLIATYVLKVDPKRIRVVTPDVGGGFGTKIFLYREYPLAMIAAEKLKRPVRWVADRNEHFLADTHGRANLATATMALDAKGRFIGLKVDLSAEMGAWLSQYGPFIPWVGTTMTPGCYSIPAVHVVFRGVLTHTTPVDAYRGAGRPEAAYLIERLVDAIARETGKAPEAVRAQNFVKPTEMPHSTQTGPVYDSGEFEGHMRQAMDVADWKGFKARQKASAKAGKIRGIGLACYIEACGGGGPESSTVILEKDGTVTVLIGTQSNGQGHETAYSQLVSQHLDIPMDRIRVVQGDTDRVETGSGTGGSRSIPVGGAALDKATGILTDNLKQLASEKLEAAVGDLEITEGAVRIVGTDKSLDLAAIAALPGATPAMLKVHQSWQPPEATYPNGTHVCELEIDPGTGGTEILNYVVVDDFGVTLNPLMLQGQVHGGAAQGIGQALMEEIRFDPDGQMLTATFMDYALPRAVDIPNFHFETRNVRCLTNAIGVKGAGEAGAIGACPAVMNAMVDALDRAAGIKAMDMPATPLKVFTALKEAGYRL</sequence>
<dbReference type="SUPFAM" id="SSF56003">
    <property type="entry name" value="Molybdenum cofactor-binding domain"/>
    <property type="match status" value="1"/>
</dbReference>
<evidence type="ECO:0000259" key="3">
    <source>
        <dbReference type="SMART" id="SM01008"/>
    </source>
</evidence>
<dbReference type="PANTHER" id="PTHR11908">
    <property type="entry name" value="XANTHINE DEHYDROGENASE"/>
    <property type="match status" value="1"/>
</dbReference>
<evidence type="ECO:0000313" key="4">
    <source>
        <dbReference type="EMBL" id="SDF94461.1"/>
    </source>
</evidence>
<dbReference type="Pfam" id="PF20256">
    <property type="entry name" value="MoCoBD_2"/>
    <property type="match status" value="1"/>
</dbReference>
<dbReference type="InterPro" id="IPR037165">
    <property type="entry name" value="AldOxase/xan_DH_Mopterin-bd_sf"/>
</dbReference>
<dbReference type="InterPro" id="IPR036856">
    <property type="entry name" value="Ald_Oxase/Xan_DH_a/b_sf"/>
</dbReference>
<dbReference type="Pfam" id="PF01315">
    <property type="entry name" value="Ald_Xan_dh_C"/>
    <property type="match status" value="1"/>
</dbReference>
<dbReference type="Proteomes" id="UP000199468">
    <property type="component" value="Unassembled WGS sequence"/>
</dbReference>
<comment type="caution">
    <text evidence="4">The sequence shown here is derived from an EMBL/GenBank/DDBJ whole genome shotgun (WGS) entry which is preliminary data.</text>
</comment>